<dbReference type="EMBL" id="KZ857391">
    <property type="protein sequence ID" value="RDX52260.1"/>
    <property type="molecule type" value="Genomic_DNA"/>
</dbReference>
<sequence length="128" mass="14407">MLTRPHLLTPRHSPNRVIPTHIGTLRRLVVRPLSHSPPTPCDFDKAVEPCKRCIGILSASVTGRPPRIAPHSHPPPRTRIPLSPAEPLTWPTSTFSLAQTSTSFICRREHGSRSRTKDKHIHALRRFT</sequence>
<protein>
    <submittedName>
        <fullName evidence="1">Uncharacterized protein</fullName>
    </submittedName>
</protein>
<dbReference type="AlphaFoldDB" id="A0A371DI98"/>
<evidence type="ECO:0000313" key="1">
    <source>
        <dbReference type="EMBL" id="RDX52260.1"/>
    </source>
</evidence>
<evidence type="ECO:0000313" key="2">
    <source>
        <dbReference type="Proteomes" id="UP000256964"/>
    </source>
</evidence>
<keyword evidence="2" id="KW-1185">Reference proteome</keyword>
<organism evidence="1 2">
    <name type="scientific">Lentinus brumalis</name>
    <dbReference type="NCBI Taxonomy" id="2498619"/>
    <lineage>
        <taxon>Eukaryota</taxon>
        <taxon>Fungi</taxon>
        <taxon>Dikarya</taxon>
        <taxon>Basidiomycota</taxon>
        <taxon>Agaricomycotina</taxon>
        <taxon>Agaricomycetes</taxon>
        <taxon>Polyporales</taxon>
        <taxon>Polyporaceae</taxon>
        <taxon>Lentinus</taxon>
    </lineage>
</organism>
<name>A0A371DI98_9APHY</name>
<gene>
    <name evidence="1" type="ORF">OH76DRAFT_202911</name>
</gene>
<proteinExistence type="predicted"/>
<dbReference type="Proteomes" id="UP000256964">
    <property type="component" value="Unassembled WGS sequence"/>
</dbReference>
<accession>A0A371DI98</accession>
<reference evidence="1 2" key="1">
    <citation type="journal article" date="2018" name="Biotechnol. Biofuels">
        <title>Integrative visual omics of the white-rot fungus Polyporus brumalis exposes the biotechnological potential of its oxidative enzymes for delignifying raw plant biomass.</title>
        <authorList>
            <person name="Miyauchi S."/>
            <person name="Rancon A."/>
            <person name="Drula E."/>
            <person name="Hage H."/>
            <person name="Chaduli D."/>
            <person name="Favel A."/>
            <person name="Grisel S."/>
            <person name="Henrissat B."/>
            <person name="Herpoel-Gimbert I."/>
            <person name="Ruiz-Duenas F.J."/>
            <person name="Chevret D."/>
            <person name="Hainaut M."/>
            <person name="Lin J."/>
            <person name="Wang M."/>
            <person name="Pangilinan J."/>
            <person name="Lipzen A."/>
            <person name="Lesage-Meessen L."/>
            <person name="Navarro D."/>
            <person name="Riley R."/>
            <person name="Grigoriev I.V."/>
            <person name="Zhou S."/>
            <person name="Raouche S."/>
            <person name="Rosso M.N."/>
        </authorList>
    </citation>
    <scope>NUCLEOTIDE SEQUENCE [LARGE SCALE GENOMIC DNA]</scope>
    <source>
        <strain evidence="1 2">BRFM 1820</strain>
    </source>
</reference>